<evidence type="ECO:0000259" key="1">
    <source>
        <dbReference type="PROSITE" id="PS51664"/>
    </source>
</evidence>
<dbReference type="EMBL" id="CP048049">
    <property type="protein sequence ID" value="QIS45644.1"/>
    <property type="molecule type" value="Genomic_DNA"/>
</dbReference>
<accession>A0AAE7CCP6</accession>
<dbReference type="Proteomes" id="UP000503164">
    <property type="component" value="Chromosome"/>
</dbReference>
<dbReference type="Gene3D" id="3.30.1330.230">
    <property type="match status" value="1"/>
</dbReference>
<feature type="domain" description="YcaO" evidence="1">
    <location>
        <begin position="172"/>
        <end position="552"/>
    </location>
</feature>
<protein>
    <recommendedName>
        <fullName evidence="1">YcaO domain-containing protein</fullName>
    </recommendedName>
</protein>
<dbReference type="PANTHER" id="PTHR37809:SF1">
    <property type="entry name" value="RIBOSOMAL PROTEIN S12 METHYLTHIOTRANSFERASE ACCESSORY FACTOR YCAO"/>
    <property type="match status" value="1"/>
</dbReference>
<dbReference type="InterPro" id="IPR003776">
    <property type="entry name" value="YcaO-like_dom"/>
</dbReference>
<reference evidence="2 3" key="1">
    <citation type="journal article" date="2020" name="Mol. Plant Pathol.">
        <title>Plasmid composition and the chpG gene determine the virulence level of Clavibacter capsici natural isolates in pepper.</title>
        <authorList>
            <person name="Hwang I.S."/>
            <person name="Lee H.M."/>
            <person name="Oh E.J."/>
            <person name="Lee S."/>
            <person name="Heu S."/>
            <person name="Oh C.S."/>
        </authorList>
    </citation>
    <scope>NUCLEOTIDE SEQUENCE [LARGE SCALE GENOMIC DNA]</scope>
    <source>
        <strain evidence="2 3">1101</strain>
    </source>
</reference>
<proteinExistence type="predicted"/>
<dbReference type="PANTHER" id="PTHR37809">
    <property type="entry name" value="RIBOSOMAL PROTEIN S12 METHYLTHIOTRANSFERASE ACCESSORY FACTOR YCAO"/>
    <property type="match status" value="1"/>
</dbReference>
<dbReference type="AlphaFoldDB" id="A0AAE7CCP6"/>
<organism evidence="2 3">
    <name type="scientific">Clavibacter capsici</name>
    <dbReference type="NCBI Taxonomy" id="1874630"/>
    <lineage>
        <taxon>Bacteria</taxon>
        <taxon>Bacillati</taxon>
        <taxon>Actinomycetota</taxon>
        <taxon>Actinomycetes</taxon>
        <taxon>Micrococcales</taxon>
        <taxon>Microbacteriaceae</taxon>
        <taxon>Clavibacter</taxon>
    </lineage>
</organism>
<sequence length="552" mass="59066">MDVLIADRYALVAREGDCLECARVRLAEMDGFHLRSSSTSRRAVDADAEHPFFRAFLDAFASPARDGGYVAVGRHDVGVRHGDVVCRAHCPHAPSASPASVDVPEPDPAGYRARDLAASFGEGRRESDLCNPVTGVLSASLSPDLGSLVTSKVSGFVVQHGDHGAFVRAWGGHCDSYARSAHVGLAEGIERVCCAEPDPEDVLTDVPADVRLVQPGDFGLDPASWRIPHPVITAWTRGVDLVSGAAAALPTRTVHYEARVADPVYVQDSSSGCAVGGYDDEARLFGLLEVVERDAFLLAWHGDLPLREIDADTIRDQESLAYLRRLRLVGRRVRFVDATVGVEVPTVIAVCDTASGGVCLGAGAHPDPERALRSAIVEVASDFTVVEDRAAQRRPELLAMLEDPGLVRAVEDHADLYGLPEARPRLTRWARGDSRSSAGATADDRPPVALADLRRDAGAGEGVASDLRIVVDAAARAGVAPIAVDVGSALSRRHLLACSKVVVPGLLPLDFGWADQRALRMPRLADRCRAWLVEQGLAPTDLRIHPHPHPFP</sequence>
<dbReference type="Pfam" id="PF02624">
    <property type="entry name" value="YcaO"/>
    <property type="match status" value="1"/>
</dbReference>
<keyword evidence="3" id="KW-1185">Reference proteome</keyword>
<evidence type="ECO:0000313" key="3">
    <source>
        <dbReference type="Proteomes" id="UP000503164"/>
    </source>
</evidence>
<name>A0AAE7CCP6_9MICO</name>
<evidence type="ECO:0000313" key="2">
    <source>
        <dbReference type="EMBL" id="QIS45644.1"/>
    </source>
</evidence>
<gene>
    <name evidence="2" type="ORF">GW570_11380</name>
</gene>
<dbReference type="KEGG" id="ccap:AES38_11390"/>
<dbReference type="PROSITE" id="PS51664">
    <property type="entry name" value="YCAO"/>
    <property type="match status" value="1"/>
</dbReference>
<dbReference type="RefSeq" id="WP_053775076.1">
    <property type="nucleotide sequence ID" value="NZ_CP012573.1"/>
</dbReference>